<dbReference type="Pfam" id="PF07734">
    <property type="entry name" value="FBA_1"/>
    <property type="match status" value="1"/>
</dbReference>
<dbReference type="Proteomes" id="UP001634393">
    <property type="component" value="Unassembled WGS sequence"/>
</dbReference>
<evidence type="ECO:0000313" key="3">
    <source>
        <dbReference type="EMBL" id="KAL3814630.1"/>
    </source>
</evidence>
<feature type="domain" description="F-box" evidence="1">
    <location>
        <begin position="33"/>
        <end position="61"/>
    </location>
</feature>
<organism evidence="3 4">
    <name type="scientific">Penstemon smallii</name>
    <dbReference type="NCBI Taxonomy" id="265156"/>
    <lineage>
        <taxon>Eukaryota</taxon>
        <taxon>Viridiplantae</taxon>
        <taxon>Streptophyta</taxon>
        <taxon>Embryophyta</taxon>
        <taxon>Tracheophyta</taxon>
        <taxon>Spermatophyta</taxon>
        <taxon>Magnoliopsida</taxon>
        <taxon>eudicotyledons</taxon>
        <taxon>Gunneridae</taxon>
        <taxon>Pentapetalae</taxon>
        <taxon>asterids</taxon>
        <taxon>lamiids</taxon>
        <taxon>Lamiales</taxon>
        <taxon>Plantaginaceae</taxon>
        <taxon>Cheloneae</taxon>
        <taxon>Penstemon</taxon>
    </lineage>
</organism>
<dbReference type="NCBIfam" id="TIGR01640">
    <property type="entry name" value="F_box_assoc_1"/>
    <property type="match status" value="1"/>
</dbReference>
<evidence type="ECO:0000259" key="2">
    <source>
        <dbReference type="Pfam" id="PF07734"/>
    </source>
</evidence>
<dbReference type="AlphaFoldDB" id="A0ABD3RNX6"/>
<dbReference type="InterPro" id="IPR036047">
    <property type="entry name" value="F-box-like_dom_sf"/>
</dbReference>
<comment type="caution">
    <text evidence="3">The sequence shown here is derived from an EMBL/GenBank/DDBJ whole genome shotgun (WGS) entry which is preliminary data.</text>
</comment>
<keyword evidence="4" id="KW-1185">Reference proteome</keyword>
<dbReference type="CDD" id="cd22157">
    <property type="entry name" value="F-box_AtFBW1-like"/>
    <property type="match status" value="1"/>
</dbReference>
<dbReference type="Pfam" id="PF00646">
    <property type="entry name" value="F-box"/>
    <property type="match status" value="1"/>
</dbReference>
<protein>
    <recommendedName>
        <fullName evidence="5">F-box domain-containing protein</fullName>
    </recommendedName>
</protein>
<name>A0ABD3RNX6_9LAMI</name>
<accession>A0ABD3RNX6</accession>
<dbReference type="InterPro" id="IPR017451">
    <property type="entry name" value="F-box-assoc_interact_dom"/>
</dbReference>
<dbReference type="InterPro" id="IPR050796">
    <property type="entry name" value="SCF_F-box_component"/>
</dbReference>
<dbReference type="EMBL" id="JBJXBP010000008">
    <property type="protein sequence ID" value="KAL3814630.1"/>
    <property type="molecule type" value="Genomic_DNA"/>
</dbReference>
<gene>
    <name evidence="3" type="ORF">ACJIZ3_015898</name>
</gene>
<sequence>MAKRVKPSKTQTQMAKKMKPSKILPFDLINDNILPKFPVKSLVRFTSVCKTWESLIKSPEFIATHFKLNNRPGPEVQYPLILNGKSCYTLKNQIPINFDKLGSMSHCSLYDDYPAESCNGLILLKVQKDYGEIEIEYLLWNPTIKKSKTIESFYPRDNFHDSSSSESGYIVRGLGFHESSNDYKVVKIEYDCDLYYSMPRDEKISTKVEIYSLKTESWRKVDSNPNGLIAFRGGVFLNGCVHWLATRKYCSDEYEGCTPEGSIESILFFDFEKECFGEIKLPQDFDYGDARLVAFKEFQGSLAAVFFYCNDSKCFVWVMGEYGVTNSWNKKMTISLPKKCGSPLGFTKNGMLVCEEYNQEDRHWGLLMSTSTKRKTQSLKTRKKVPGLIFLDVEKFKESVNVIDYMESLALLGKDSSDNEDSNEDEYYGCSAF</sequence>
<dbReference type="PANTHER" id="PTHR31672">
    <property type="entry name" value="BNACNNG10540D PROTEIN"/>
    <property type="match status" value="1"/>
</dbReference>
<feature type="domain" description="F-box associated beta-propeller type 1" evidence="2">
    <location>
        <begin position="117"/>
        <end position="360"/>
    </location>
</feature>
<evidence type="ECO:0000313" key="4">
    <source>
        <dbReference type="Proteomes" id="UP001634393"/>
    </source>
</evidence>
<proteinExistence type="predicted"/>
<reference evidence="3 4" key="1">
    <citation type="submission" date="2024-12" db="EMBL/GenBank/DDBJ databases">
        <title>The unique morphological basis and parallel evolutionary history of personate flowers in Penstemon.</title>
        <authorList>
            <person name="Depatie T.H."/>
            <person name="Wessinger C.A."/>
        </authorList>
    </citation>
    <scope>NUCLEOTIDE SEQUENCE [LARGE SCALE GENOMIC DNA]</scope>
    <source>
        <strain evidence="3">WTNN_2</strain>
        <tissue evidence="3">Leaf</tissue>
    </source>
</reference>
<dbReference type="SUPFAM" id="SSF81383">
    <property type="entry name" value="F-box domain"/>
    <property type="match status" value="1"/>
</dbReference>
<dbReference type="PANTHER" id="PTHR31672:SF13">
    <property type="entry name" value="F-BOX PROTEIN CPR30-LIKE"/>
    <property type="match status" value="1"/>
</dbReference>
<evidence type="ECO:0008006" key="5">
    <source>
        <dbReference type="Google" id="ProtNLM"/>
    </source>
</evidence>
<dbReference type="InterPro" id="IPR006527">
    <property type="entry name" value="F-box-assoc_dom_typ1"/>
</dbReference>
<evidence type="ECO:0000259" key="1">
    <source>
        <dbReference type="Pfam" id="PF00646"/>
    </source>
</evidence>
<dbReference type="InterPro" id="IPR001810">
    <property type="entry name" value="F-box_dom"/>
</dbReference>